<dbReference type="InterPro" id="IPR023193">
    <property type="entry name" value="EPSP_synthase_CS"/>
</dbReference>
<dbReference type="PIRSF" id="PIRSF000505">
    <property type="entry name" value="EPSPS"/>
    <property type="match status" value="1"/>
</dbReference>
<dbReference type="Pfam" id="PF00275">
    <property type="entry name" value="EPSP_synthase"/>
    <property type="match status" value="1"/>
</dbReference>
<comment type="caution">
    <text evidence="9">The sequence shown here is derived from an EMBL/GenBank/DDBJ whole genome shotgun (WGS) entry which is preliminary data.</text>
</comment>
<comment type="similarity">
    <text evidence="2 7">Belongs to the EPSP synthase family.</text>
</comment>
<feature type="binding site" evidence="7">
    <location>
        <position position="187"/>
    </location>
    <ligand>
        <name>phosphoenolpyruvate</name>
        <dbReference type="ChEBI" id="CHEBI:58702"/>
    </ligand>
</feature>
<dbReference type="RefSeq" id="WP_345444806.1">
    <property type="nucleotide sequence ID" value="NZ_BAABKP010000001.1"/>
</dbReference>
<evidence type="ECO:0000313" key="10">
    <source>
        <dbReference type="Proteomes" id="UP001500187"/>
    </source>
</evidence>
<feature type="binding site" evidence="7">
    <location>
        <position position="186"/>
    </location>
    <ligand>
        <name>3-phosphoshikimate</name>
        <dbReference type="ChEBI" id="CHEBI:145989"/>
    </ligand>
</feature>
<feature type="binding site" evidence="7">
    <location>
        <position position="361"/>
    </location>
    <ligand>
        <name>3-phosphoshikimate</name>
        <dbReference type="ChEBI" id="CHEBI:145989"/>
    </ligand>
</feature>
<dbReference type="InterPro" id="IPR001986">
    <property type="entry name" value="Enolpyruvate_Tfrase_dom"/>
</dbReference>
<dbReference type="PANTHER" id="PTHR21090:SF5">
    <property type="entry name" value="PENTAFUNCTIONAL AROM POLYPEPTIDE"/>
    <property type="match status" value="1"/>
</dbReference>
<dbReference type="InterPro" id="IPR036968">
    <property type="entry name" value="Enolpyruvate_Tfrase_sf"/>
</dbReference>
<evidence type="ECO:0000313" key="9">
    <source>
        <dbReference type="EMBL" id="GAA4791521.1"/>
    </source>
</evidence>
<keyword evidence="7" id="KW-0963">Cytoplasm</keyword>
<feature type="binding site" evidence="7">
    <location>
        <position position="34"/>
    </location>
    <ligand>
        <name>3-phosphoshikimate</name>
        <dbReference type="ChEBI" id="CHEBI:145989"/>
    </ligand>
</feature>
<evidence type="ECO:0000256" key="1">
    <source>
        <dbReference type="ARBA" id="ARBA00004811"/>
    </source>
</evidence>
<dbReference type="NCBIfam" id="TIGR01356">
    <property type="entry name" value="aroA"/>
    <property type="match status" value="1"/>
</dbReference>
<keyword evidence="4 7" id="KW-0808">Transferase</keyword>
<name>A0ABP9BAP3_9MICC</name>
<dbReference type="SUPFAM" id="SSF55205">
    <property type="entry name" value="EPT/RTPC-like"/>
    <property type="match status" value="1"/>
</dbReference>
<dbReference type="PROSITE" id="PS00104">
    <property type="entry name" value="EPSP_SYNTHASE_1"/>
    <property type="match status" value="1"/>
</dbReference>
<feature type="binding site" evidence="7">
    <location>
        <position position="431"/>
    </location>
    <ligand>
        <name>phosphoenolpyruvate</name>
        <dbReference type="ChEBI" id="CHEBI:58702"/>
    </ligand>
</feature>
<reference evidence="10" key="1">
    <citation type="journal article" date="2019" name="Int. J. Syst. Evol. Microbiol.">
        <title>The Global Catalogue of Microorganisms (GCM) 10K type strain sequencing project: providing services to taxonomists for standard genome sequencing and annotation.</title>
        <authorList>
            <consortium name="The Broad Institute Genomics Platform"/>
            <consortium name="The Broad Institute Genome Sequencing Center for Infectious Disease"/>
            <person name="Wu L."/>
            <person name="Ma J."/>
        </authorList>
    </citation>
    <scope>NUCLEOTIDE SEQUENCE [LARGE SCALE GENOMIC DNA]</scope>
    <source>
        <strain evidence="10">JCM 18541</strain>
    </source>
</reference>
<dbReference type="InterPro" id="IPR013792">
    <property type="entry name" value="RNA3'P_cycl/enolpyr_Trfase_a/b"/>
</dbReference>
<dbReference type="PANTHER" id="PTHR21090">
    <property type="entry name" value="AROM/DEHYDROQUINATE SYNTHASE"/>
    <property type="match status" value="1"/>
</dbReference>
<feature type="binding site" evidence="7">
    <location>
        <position position="139"/>
    </location>
    <ligand>
        <name>phosphoenolpyruvate</name>
        <dbReference type="ChEBI" id="CHEBI:58702"/>
    </ligand>
</feature>
<sequence length="451" mass="47435">MSVNNSAMASGDWGAPTLSGAADASALVEIPGSKSLTNRYLLLAALAETPSLIHAPLHSRDSQLMVQALTQLGARFEEIPTNSSFGPDLRVHPIDFSAPERSVSIDVGLAGTVMRFVPPVAALLSGSFAFDGDPHARQRPMGPVIDSLRALGAQVEDAGVGALPFTVISDGLIVASELEIDASASSQFASAVLLAACRFENGLTLRHIGSPIPSMPHVEMTLETMRQVGIDVSYDGQNTWQVAASRFPGFEVTIEPDLSNAGPFLAAAVVSGNTVIIPRWPLETTQGGNDWLEILPAFGAAVSLEAGELRVTGPAAGASSQYPGLNWDLSEAGELAPTVAAICALASTPSVLSGIAHLRGHETDRLAALTQEINRLGGQAQETADGIRIEAPVEHGDFFRTYDDHRMATAAAIIGLQVPDVVVENVETTAKTLPGFTHLWQNMLDQWKGAQ</sequence>
<dbReference type="PROSITE" id="PS00885">
    <property type="entry name" value="EPSP_SYNTHASE_2"/>
    <property type="match status" value="1"/>
</dbReference>
<feature type="binding site" evidence="7">
    <location>
        <position position="334"/>
    </location>
    <ligand>
        <name>3-phosphoshikimate</name>
        <dbReference type="ChEBI" id="CHEBI:145989"/>
    </ligand>
</feature>
<evidence type="ECO:0000256" key="2">
    <source>
        <dbReference type="ARBA" id="ARBA00009948"/>
    </source>
</evidence>
<evidence type="ECO:0000256" key="7">
    <source>
        <dbReference type="HAMAP-Rule" id="MF_00210"/>
    </source>
</evidence>
<dbReference type="EMBL" id="BAABKP010000001">
    <property type="protein sequence ID" value="GAA4791521.1"/>
    <property type="molecule type" value="Genomic_DNA"/>
</dbReference>
<organism evidence="9 10">
    <name type="scientific">Rothia endophytica</name>
    <dbReference type="NCBI Taxonomy" id="1324766"/>
    <lineage>
        <taxon>Bacteria</taxon>
        <taxon>Bacillati</taxon>
        <taxon>Actinomycetota</taxon>
        <taxon>Actinomycetes</taxon>
        <taxon>Micrococcales</taxon>
        <taxon>Micrococcaceae</taxon>
        <taxon>Rothia</taxon>
    </lineage>
</organism>
<feature type="binding site" evidence="7">
    <location>
        <position position="111"/>
    </location>
    <ligand>
        <name>phosphoenolpyruvate</name>
        <dbReference type="ChEBI" id="CHEBI:58702"/>
    </ligand>
</feature>
<feature type="domain" description="Enolpyruvate transferase" evidence="8">
    <location>
        <begin position="23"/>
        <end position="437"/>
    </location>
</feature>
<evidence type="ECO:0000256" key="4">
    <source>
        <dbReference type="ARBA" id="ARBA00022679"/>
    </source>
</evidence>
<comment type="caution">
    <text evidence="7">Lacks conserved residue(s) required for the propagation of feature annotation.</text>
</comment>
<dbReference type="Gene3D" id="3.65.10.10">
    <property type="entry name" value="Enolpyruvate transferase domain"/>
    <property type="match status" value="2"/>
</dbReference>
<feature type="binding site" evidence="7">
    <location>
        <position position="39"/>
    </location>
    <ligand>
        <name>3-phosphoshikimate</name>
        <dbReference type="ChEBI" id="CHEBI:145989"/>
    </ligand>
</feature>
<feature type="active site" description="Proton acceptor" evidence="7">
    <location>
        <position position="334"/>
    </location>
</feature>
<feature type="binding site" evidence="7">
    <location>
        <position position="34"/>
    </location>
    <ligand>
        <name>phosphoenolpyruvate</name>
        <dbReference type="ChEBI" id="CHEBI:58702"/>
    </ligand>
</feature>
<comment type="pathway">
    <text evidence="1 7">Metabolic intermediate biosynthesis; chorismate biosynthesis; chorismate from D-erythrose 4-phosphate and phosphoenolpyruvate: step 6/7.</text>
</comment>
<feature type="binding site" evidence="7">
    <location>
        <position position="406"/>
    </location>
    <ligand>
        <name>phosphoenolpyruvate</name>
        <dbReference type="ChEBI" id="CHEBI:58702"/>
    </ligand>
</feature>
<dbReference type="HAMAP" id="MF_00210">
    <property type="entry name" value="EPSP_synth"/>
    <property type="match status" value="1"/>
</dbReference>
<feature type="binding site" evidence="7">
    <location>
        <position position="187"/>
    </location>
    <ligand>
        <name>3-phosphoshikimate</name>
        <dbReference type="ChEBI" id="CHEBI:145989"/>
    </ligand>
</feature>
<feature type="binding site" evidence="7">
    <location>
        <position position="35"/>
    </location>
    <ligand>
        <name>3-phosphoshikimate</name>
        <dbReference type="ChEBI" id="CHEBI:145989"/>
    </ligand>
</feature>
<dbReference type="InterPro" id="IPR006264">
    <property type="entry name" value="EPSP_synthase"/>
</dbReference>
<evidence type="ECO:0000256" key="6">
    <source>
        <dbReference type="ARBA" id="ARBA00044633"/>
    </source>
</evidence>
<dbReference type="EC" id="2.5.1.19" evidence="7"/>
<protein>
    <recommendedName>
        <fullName evidence="7">3-phosphoshikimate 1-carboxyvinyltransferase</fullName>
        <ecNumber evidence="7">2.5.1.19</ecNumber>
    </recommendedName>
    <alternativeName>
        <fullName evidence="7">5-enolpyruvylshikimate-3-phosphate synthase</fullName>
        <shortName evidence="7">EPSP synthase</shortName>
        <shortName evidence="7">EPSPS</shortName>
    </alternativeName>
</protein>
<evidence type="ECO:0000256" key="5">
    <source>
        <dbReference type="ARBA" id="ARBA00023141"/>
    </source>
</evidence>
<feature type="binding site" evidence="7">
    <location>
        <position position="365"/>
    </location>
    <ligand>
        <name>phosphoenolpyruvate</name>
        <dbReference type="ChEBI" id="CHEBI:58702"/>
    </ligand>
</feature>
<evidence type="ECO:0000259" key="8">
    <source>
        <dbReference type="Pfam" id="PF00275"/>
    </source>
</evidence>
<comment type="function">
    <text evidence="7">Catalyzes the transfer of the enolpyruvyl moiety of phosphoenolpyruvate (PEP) to the 5-hydroxyl of shikimate-3-phosphate (S3P) to produce enolpyruvyl shikimate-3-phosphate and inorganic phosphate.</text>
</comment>
<comment type="subcellular location">
    <subcellularLocation>
        <location evidence="7">Cytoplasm</location>
    </subcellularLocation>
</comment>
<feature type="binding site" evidence="7">
    <location>
        <position position="214"/>
    </location>
    <ligand>
        <name>3-phosphoshikimate</name>
        <dbReference type="ChEBI" id="CHEBI:145989"/>
    </ligand>
</feature>
<proteinExistence type="inferred from homology"/>
<dbReference type="CDD" id="cd01556">
    <property type="entry name" value="EPSP_synthase"/>
    <property type="match status" value="1"/>
</dbReference>
<keyword evidence="10" id="KW-1185">Reference proteome</keyword>
<gene>
    <name evidence="7 9" type="primary">aroA</name>
    <name evidence="9" type="ORF">GCM10023352_07080</name>
</gene>
<feature type="binding site" evidence="7">
    <location>
        <position position="185"/>
    </location>
    <ligand>
        <name>3-phosphoshikimate</name>
        <dbReference type="ChEBI" id="CHEBI:145989"/>
    </ligand>
</feature>
<evidence type="ECO:0000256" key="3">
    <source>
        <dbReference type="ARBA" id="ARBA00022605"/>
    </source>
</evidence>
<accession>A0ABP9BAP3</accession>
<keyword evidence="3 7" id="KW-0028">Amino-acid biosynthesis</keyword>
<keyword evidence="5 7" id="KW-0057">Aromatic amino acid biosynthesis</keyword>
<dbReference type="Proteomes" id="UP001500187">
    <property type="component" value="Unassembled WGS sequence"/>
</dbReference>
<comment type="catalytic activity">
    <reaction evidence="6">
        <text>3-phosphoshikimate + phosphoenolpyruvate = 5-O-(1-carboxyvinyl)-3-phosphoshikimate + phosphate</text>
        <dbReference type="Rhea" id="RHEA:21256"/>
        <dbReference type="ChEBI" id="CHEBI:43474"/>
        <dbReference type="ChEBI" id="CHEBI:57701"/>
        <dbReference type="ChEBI" id="CHEBI:58702"/>
        <dbReference type="ChEBI" id="CHEBI:145989"/>
        <dbReference type="EC" id="2.5.1.19"/>
    </reaction>
    <physiologicalReaction direction="left-to-right" evidence="6">
        <dbReference type="Rhea" id="RHEA:21257"/>
    </physiologicalReaction>
</comment>
<comment type="subunit">
    <text evidence="7">Monomer.</text>
</comment>